<dbReference type="Proteomes" id="UP000236291">
    <property type="component" value="Unassembled WGS sequence"/>
</dbReference>
<reference evidence="2 3" key="2">
    <citation type="journal article" date="2017" name="Front. Plant Sci.">
        <title>Gene Classification and Mining of Molecular Markers Useful in Red Clover (Trifolium pratense) Breeding.</title>
        <authorList>
            <person name="Istvanek J."/>
            <person name="Dluhosova J."/>
            <person name="Dluhos P."/>
            <person name="Patkova L."/>
            <person name="Nedelnik J."/>
            <person name="Repkova J."/>
        </authorList>
    </citation>
    <scope>NUCLEOTIDE SEQUENCE [LARGE SCALE GENOMIC DNA]</scope>
    <source>
        <strain evidence="3">cv. Tatra</strain>
        <tissue evidence="2">Young leaves</tissue>
    </source>
</reference>
<sequence>MKKACFFKPSLYLYLSLLLLLLFYTNSPFTSTAARSLPPPPPDPFDSQPPENSFPLTPINNKIDFNNNNNHGSSPPWVIIGLALRTGGCRSSCPTGGATSAILPLH</sequence>
<name>A0A2K3NHY5_TRIPR</name>
<feature type="region of interest" description="Disordered" evidence="1">
    <location>
        <begin position="31"/>
        <end position="53"/>
    </location>
</feature>
<evidence type="ECO:0000313" key="3">
    <source>
        <dbReference type="Proteomes" id="UP000236291"/>
    </source>
</evidence>
<dbReference type="EMBL" id="ASHM01021602">
    <property type="protein sequence ID" value="PNY02629.1"/>
    <property type="molecule type" value="Genomic_DNA"/>
</dbReference>
<protein>
    <submittedName>
        <fullName evidence="2">Uncharacterized protein</fullName>
    </submittedName>
</protein>
<evidence type="ECO:0000313" key="2">
    <source>
        <dbReference type="EMBL" id="PNY02629.1"/>
    </source>
</evidence>
<proteinExistence type="predicted"/>
<reference evidence="2 3" key="1">
    <citation type="journal article" date="2014" name="Am. J. Bot.">
        <title>Genome assembly and annotation for red clover (Trifolium pratense; Fabaceae).</title>
        <authorList>
            <person name="Istvanek J."/>
            <person name="Jaros M."/>
            <person name="Krenek A."/>
            <person name="Repkova J."/>
        </authorList>
    </citation>
    <scope>NUCLEOTIDE SEQUENCE [LARGE SCALE GENOMIC DNA]</scope>
    <source>
        <strain evidence="3">cv. Tatra</strain>
        <tissue evidence="2">Young leaves</tissue>
    </source>
</reference>
<accession>A0A2K3NHY5</accession>
<dbReference type="AlphaFoldDB" id="A0A2K3NHY5"/>
<evidence type="ECO:0000256" key="1">
    <source>
        <dbReference type="SAM" id="MobiDB-lite"/>
    </source>
</evidence>
<comment type="caution">
    <text evidence="2">The sequence shown here is derived from an EMBL/GenBank/DDBJ whole genome shotgun (WGS) entry which is preliminary data.</text>
</comment>
<gene>
    <name evidence="2" type="ORF">L195_g025946</name>
</gene>
<organism evidence="2 3">
    <name type="scientific">Trifolium pratense</name>
    <name type="common">Red clover</name>
    <dbReference type="NCBI Taxonomy" id="57577"/>
    <lineage>
        <taxon>Eukaryota</taxon>
        <taxon>Viridiplantae</taxon>
        <taxon>Streptophyta</taxon>
        <taxon>Embryophyta</taxon>
        <taxon>Tracheophyta</taxon>
        <taxon>Spermatophyta</taxon>
        <taxon>Magnoliopsida</taxon>
        <taxon>eudicotyledons</taxon>
        <taxon>Gunneridae</taxon>
        <taxon>Pentapetalae</taxon>
        <taxon>rosids</taxon>
        <taxon>fabids</taxon>
        <taxon>Fabales</taxon>
        <taxon>Fabaceae</taxon>
        <taxon>Papilionoideae</taxon>
        <taxon>50 kb inversion clade</taxon>
        <taxon>NPAAA clade</taxon>
        <taxon>Hologalegina</taxon>
        <taxon>IRL clade</taxon>
        <taxon>Trifolieae</taxon>
        <taxon>Trifolium</taxon>
    </lineage>
</organism>